<dbReference type="Proteomes" id="UP000215059">
    <property type="component" value="Unassembled WGS sequence"/>
</dbReference>
<name>A0A235FBH9_9BACL</name>
<organism evidence="2 3">
    <name type="scientific">Fictibacillus aquaticus</name>
    <dbReference type="NCBI Taxonomy" id="2021314"/>
    <lineage>
        <taxon>Bacteria</taxon>
        <taxon>Bacillati</taxon>
        <taxon>Bacillota</taxon>
        <taxon>Bacilli</taxon>
        <taxon>Bacillales</taxon>
        <taxon>Fictibacillaceae</taxon>
        <taxon>Fictibacillus</taxon>
    </lineage>
</organism>
<keyword evidence="1" id="KW-0812">Transmembrane</keyword>
<protein>
    <submittedName>
        <fullName evidence="2">Uncharacterized protein</fullName>
    </submittedName>
</protein>
<keyword evidence="3" id="KW-1185">Reference proteome</keyword>
<keyword evidence="1" id="KW-1133">Transmembrane helix</keyword>
<keyword evidence="1" id="KW-0472">Membrane</keyword>
<reference evidence="2 3" key="1">
    <citation type="submission" date="2017-07" db="EMBL/GenBank/DDBJ databases">
        <title>Fictibacillus sp. nov. GDSW-R2A3 Genome sequencing and assembly.</title>
        <authorList>
            <person name="Mayilraj S."/>
        </authorList>
    </citation>
    <scope>NUCLEOTIDE SEQUENCE [LARGE SCALE GENOMIC DNA]</scope>
    <source>
        <strain evidence="2 3">GDSW-R2A3</strain>
    </source>
</reference>
<accession>A0A235FBH9</accession>
<evidence type="ECO:0000313" key="3">
    <source>
        <dbReference type="Proteomes" id="UP000215059"/>
    </source>
</evidence>
<comment type="caution">
    <text evidence="2">The sequence shown here is derived from an EMBL/GenBank/DDBJ whole genome shotgun (WGS) entry which is preliminary data.</text>
</comment>
<dbReference type="RefSeq" id="WP_094252438.1">
    <property type="nucleotide sequence ID" value="NZ_JBHLXL010000001.1"/>
</dbReference>
<evidence type="ECO:0000313" key="2">
    <source>
        <dbReference type="EMBL" id="OYD58297.1"/>
    </source>
</evidence>
<dbReference type="EMBL" id="NOII01000002">
    <property type="protein sequence ID" value="OYD58297.1"/>
    <property type="molecule type" value="Genomic_DNA"/>
</dbReference>
<proteinExistence type="predicted"/>
<dbReference type="AlphaFoldDB" id="A0A235FBH9"/>
<feature type="transmembrane region" description="Helical" evidence="1">
    <location>
        <begin position="135"/>
        <end position="153"/>
    </location>
</feature>
<feature type="transmembrane region" description="Helical" evidence="1">
    <location>
        <begin position="32"/>
        <end position="52"/>
    </location>
</feature>
<evidence type="ECO:0000256" key="1">
    <source>
        <dbReference type="SAM" id="Phobius"/>
    </source>
</evidence>
<dbReference type="OrthoDB" id="2972567at2"/>
<sequence length="231" mass="26741">MDRLAELLEITLKIISVKTMDVIYPVYKLGEYLGGFFAFRFAAVLLGLFIVLRIMEKAAEYYALHNFIHKKMVTPSAGSAEYKLFLSHVWEYETSKGIVANHKTARSRLLRFNKEELNSIQAYLKTRRRTVNRSLLYILSASFTAGVLSAYVSEWAYSNGLDREFFLKTALFTAVWYLIFELRQRNKLHQIIQMTHSVSETISLLEEDHHIPSYEGDHEVYSSRGGHILDT</sequence>
<gene>
    <name evidence="2" type="ORF">CGZ90_10485</name>
</gene>